<dbReference type="InterPro" id="IPR058240">
    <property type="entry name" value="rSAM_sf"/>
</dbReference>
<feature type="domain" description="Radical SAM core" evidence="7">
    <location>
        <begin position="178"/>
        <end position="406"/>
    </location>
</feature>
<dbReference type="PROSITE" id="PS51918">
    <property type="entry name" value="RADICAL_SAM"/>
    <property type="match status" value="1"/>
</dbReference>
<dbReference type="InterPro" id="IPR007197">
    <property type="entry name" value="rSAM"/>
</dbReference>
<evidence type="ECO:0000256" key="6">
    <source>
        <dbReference type="ARBA" id="ARBA00023014"/>
    </source>
</evidence>
<dbReference type="Gene3D" id="3.20.20.70">
    <property type="entry name" value="Aldolase class I"/>
    <property type="match status" value="1"/>
</dbReference>
<comment type="caution">
    <text evidence="8">The sequence shown here is derived from an EMBL/GenBank/DDBJ whole genome shotgun (WGS) entry which is preliminary data.</text>
</comment>
<comment type="cofactor">
    <cofactor evidence="1">
        <name>[4Fe-4S] cluster</name>
        <dbReference type="ChEBI" id="CHEBI:49883"/>
    </cofactor>
</comment>
<dbReference type="CDD" id="cd01335">
    <property type="entry name" value="Radical_SAM"/>
    <property type="match status" value="1"/>
</dbReference>
<keyword evidence="6" id="KW-0411">Iron-sulfur</keyword>
<proteinExistence type="predicted"/>
<dbReference type="InterPro" id="IPR006638">
    <property type="entry name" value="Elp3/MiaA/NifB-like_rSAM"/>
</dbReference>
<evidence type="ECO:0000256" key="1">
    <source>
        <dbReference type="ARBA" id="ARBA00001966"/>
    </source>
</evidence>
<keyword evidence="2" id="KW-0004">4Fe-4S</keyword>
<dbReference type="SMART" id="SM00729">
    <property type="entry name" value="Elp3"/>
    <property type="match status" value="1"/>
</dbReference>
<dbReference type="GO" id="GO:0051539">
    <property type="term" value="F:4 iron, 4 sulfur cluster binding"/>
    <property type="evidence" value="ECO:0007669"/>
    <property type="project" value="UniProtKB-KW"/>
</dbReference>
<organism evidence="8 9">
    <name type="scientific">Candidatus Edwardsbacteria bacterium GWF2_54_11</name>
    <dbReference type="NCBI Taxonomy" id="1817851"/>
    <lineage>
        <taxon>Bacteria</taxon>
        <taxon>Candidatus Edwardsiibacteriota</taxon>
    </lineage>
</organism>
<evidence type="ECO:0000256" key="2">
    <source>
        <dbReference type="ARBA" id="ARBA00022485"/>
    </source>
</evidence>
<gene>
    <name evidence="8" type="ORF">A2024_03500</name>
</gene>
<evidence type="ECO:0000259" key="7">
    <source>
        <dbReference type="PROSITE" id="PS51918"/>
    </source>
</evidence>
<dbReference type="GO" id="GO:0003824">
    <property type="term" value="F:catalytic activity"/>
    <property type="evidence" value="ECO:0007669"/>
    <property type="project" value="InterPro"/>
</dbReference>
<keyword evidence="3" id="KW-0949">S-adenosyl-L-methionine</keyword>
<dbReference type="PANTHER" id="PTHR30352">
    <property type="entry name" value="PYRUVATE FORMATE-LYASE-ACTIVATING ENZYME"/>
    <property type="match status" value="1"/>
</dbReference>
<dbReference type="GO" id="GO:0046872">
    <property type="term" value="F:metal ion binding"/>
    <property type="evidence" value="ECO:0007669"/>
    <property type="project" value="UniProtKB-KW"/>
</dbReference>
<keyword evidence="5" id="KW-0408">Iron</keyword>
<dbReference type="SFLD" id="SFLDG01067">
    <property type="entry name" value="SPASM/twitch_domain_containing"/>
    <property type="match status" value="1"/>
</dbReference>
<evidence type="ECO:0000313" key="8">
    <source>
        <dbReference type="EMBL" id="OGF12065.1"/>
    </source>
</evidence>
<evidence type="ECO:0000313" key="9">
    <source>
        <dbReference type="Proteomes" id="UP000177230"/>
    </source>
</evidence>
<dbReference type="Pfam" id="PF04055">
    <property type="entry name" value="Radical_SAM"/>
    <property type="match status" value="1"/>
</dbReference>
<accession>A0A1F5RC96</accession>
<dbReference type="EMBL" id="MFFM01000034">
    <property type="protein sequence ID" value="OGF12065.1"/>
    <property type="molecule type" value="Genomic_DNA"/>
</dbReference>
<sequence length="420" mass="46842">MPNLLYADTSGRIFDSPQHQALGLSGGDLVPIPAGEMIPLPEGSELFVIKKGIIVSEFDGNQVYLEKLGNKKVYPVAAFMPAGYTRTLMPAYLERSSDPLLPLWSYTAVAWHKGKICGAARLVAKNPKADPELHSPEQDKKLIKLVEQRLKLEPDNRLLKQLARCALEYHCFAGKNTFYRRWELPLPTSPSCNARCLGCLSWQPAGKEGCCASQDRLSFVPTPEEISAIAIPHLQNAPSPIASFGQGCEGEPLLQAETIGKAVKLIRRQTDRGTINLNTNGYSPQRIKTLAAAGLDSVRISLNSSSKKCYDAYYRPVNYGYSDVLRSIKTAKDHGLFVSINLLVLPGYTDREREAEGLLRLFAQHRVDMVQMRNLSIDPWWYIRTIPRPGGRARGIAELIKLFKKELPKTKIDYFNPYLG</sequence>
<evidence type="ECO:0000256" key="3">
    <source>
        <dbReference type="ARBA" id="ARBA00022691"/>
    </source>
</evidence>
<evidence type="ECO:0000256" key="5">
    <source>
        <dbReference type="ARBA" id="ARBA00023004"/>
    </source>
</evidence>
<name>A0A1F5RC96_9BACT</name>
<dbReference type="AlphaFoldDB" id="A0A1F5RC96"/>
<dbReference type="InterPro" id="IPR034457">
    <property type="entry name" value="Organic_radical-activating"/>
</dbReference>
<protein>
    <recommendedName>
        <fullName evidence="7">Radical SAM core domain-containing protein</fullName>
    </recommendedName>
</protein>
<dbReference type="SUPFAM" id="SSF102114">
    <property type="entry name" value="Radical SAM enzymes"/>
    <property type="match status" value="1"/>
</dbReference>
<dbReference type="InterPro" id="IPR013785">
    <property type="entry name" value="Aldolase_TIM"/>
</dbReference>
<evidence type="ECO:0000256" key="4">
    <source>
        <dbReference type="ARBA" id="ARBA00022723"/>
    </source>
</evidence>
<dbReference type="SFLD" id="SFLDG01109">
    <property type="entry name" value="Uncharacterised_Radical_SAM_Su"/>
    <property type="match status" value="1"/>
</dbReference>
<dbReference type="PANTHER" id="PTHR30352:SF5">
    <property type="entry name" value="PYRUVATE FORMATE-LYASE 1-ACTIVATING ENZYME"/>
    <property type="match status" value="1"/>
</dbReference>
<reference evidence="8 9" key="1">
    <citation type="journal article" date="2016" name="Nat. Commun.">
        <title>Thousands of microbial genomes shed light on interconnected biogeochemical processes in an aquifer system.</title>
        <authorList>
            <person name="Anantharaman K."/>
            <person name="Brown C.T."/>
            <person name="Hug L.A."/>
            <person name="Sharon I."/>
            <person name="Castelle C.J."/>
            <person name="Probst A.J."/>
            <person name="Thomas B.C."/>
            <person name="Singh A."/>
            <person name="Wilkins M.J."/>
            <person name="Karaoz U."/>
            <person name="Brodie E.L."/>
            <person name="Williams K.H."/>
            <person name="Hubbard S.S."/>
            <person name="Banfield J.F."/>
        </authorList>
    </citation>
    <scope>NUCLEOTIDE SEQUENCE [LARGE SCALE GENOMIC DNA]</scope>
</reference>
<dbReference type="SFLD" id="SFLDS00029">
    <property type="entry name" value="Radical_SAM"/>
    <property type="match status" value="1"/>
</dbReference>
<keyword evidence="4" id="KW-0479">Metal-binding</keyword>
<dbReference type="Proteomes" id="UP000177230">
    <property type="component" value="Unassembled WGS sequence"/>
</dbReference>